<dbReference type="InterPro" id="IPR045339">
    <property type="entry name" value="DUF6534"/>
</dbReference>
<reference evidence="3 4" key="1">
    <citation type="submission" date="2018-06" db="EMBL/GenBank/DDBJ databases">
        <title>A transcriptomic atlas of mushroom development highlights an independent origin of complex multicellularity.</title>
        <authorList>
            <consortium name="DOE Joint Genome Institute"/>
            <person name="Krizsan K."/>
            <person name="Almasi E."/>
            <person name="Merenyi Z."/>
            <person name="Sahu N."/>
            <person name="Viragh M."/>
            <person name="Koszo T."/>
            <person name="Mondo S."/>
            <person name="Kiss B."/>
            <person name="Balint B."/>
            <person name="Kues U."/>
            <person name="Barry K."/>
            <person name="Hegedus J.C."/>
            <person name="Henrissat B."/>
            <person name="Johnson J."/>
            <person name="Lipzen A."/>
            <person name="Ohm R."/>
            <person name="Nagy I."/>
            <person name="Pangilinan J."/>
            <person name="Yan J."/>
            <person name="Xiong Y."/>
            <person name="Grigoriev I.V."/>
            <person name="Hibbett D.S."/>
            <person name="Nagy L.G."/>
        </authorList>
    </citation>
    <scope>NUCLEOTIDE SEQUENCE [LARGE SCALE GENOMIC DNA]</scope>
    <source>
        <strain evidence="3 4">SZMC22713</strain>
    </source>
</reference>
<name>A0A4Y7PMW6_9AGAM</name>
<dbReference type="PANTHER" id="PTHR40465">
    <property type="entry name" value="CHROMOSOME 1, WHOLE GENOME SHOTGUN SEQUENCE"/>
    <property type="match status" value="1"/>
</dbReference>
<keyword evidence="1" id="KW-0812">Transmembrane</keyword>
<keyword evidence="1" id="KW-1133">Transmembrane helix</keyword>
<feature type="transmembrane region" description="Helical" evidence="1">
    <location>
        <begin position="195"/>
        <end position="220"/>
    </location>
</feature>
<evidence type="ECO:0000313" key="4">
    <source>
        <dbReference type="Proteomes" id="UP000294933"/>
    </source>
</evidence>
<keyword evidence="1" id="KW-0472">Membrane</keyword>
<feature type="transmembrane region" description="Helical" evidence="1">
    <location>
        <begin position="12"/>
        <end position="32"/>
    </location>
</feature>
<proteinExistence type="predicted"/>
<gene>
    <name evidence="3" type="ORF">BD410DRAFT_645037</name>
</gene>
<evidence type="ECO:0000259" key="2">
    <source>
        <dbReference type="Pfam" id="PF20152"/>
    </source>
</evidence>
<dbReference type="Pfam" id="PF20152">
    <property type="entry name" value="DUF6534"/>
    <property type="match status" value="1"/>
</dbReference>
<evidence type="ECO:0000256" key="1">
    <source>
        <dbReference type="SAM" id="Phobius"/>
    </source>
</evidence>
<sequence>MSAPALGNTTGALFICLILSTFLLGMICLQAYDYYQKFPEDRAYVKFFVAFLLVVNAVNVALFMEGIYHYLIVNFGNFGALAEPYSSLNVASLLNTFMTWMCQLYFAWRVWRLSNGNYILTGAIVCLTCTHLAFGTREVVTGFKSDSLHKLNVRGSEFLIGMTLGSALACDVVITASLCFFLNKGKTGFTRTDSLIKSLILYSLCTGFITSIFAIVNIIVV</sequence>
<dbReference type="STRING" id="50990.A0A4Y7PMW6"/>
<feature type="transmembrane region" description="Helical" evidence="1">
    <location>
        <begin position="44"/>
        <end position="68"/>
    </location>
</feature>
<feature type="transmembrane region" description="Helical" evidence="1">
    <location>
        <begin position="158"/>
        <end position="183"/>
    </location>
</feature>
<feature type="transmembrane region" description="Helical" evidence="1">
    <location>
        <begin position="88"/>
        <end position="108"/>
    </location>
</feature>
<dbReference type="VEuPathDB" id="FungiDB:BD410DRAFT_645037"/>
<dbReference type="OrthoDB" id="2535105at2759"/>
<feature type="domain" description="DUF6534" evidence="2">
    <location>
        <begin position="167"/>
        <end position="215"/>
    </location>
</feature>
<keyword evidence="4" id="KW-1185">Reference proteome</keyword>
<dbReference type="AlphaFoldDB" id="A0A4Y7PMW6"/>
<dbReference type="EMBL" id="ML170249">
    <property type="protein sequence ID" value="TDL16192.1"/>
    <property type="molecule type" value="Genomic_DNA"/>
</dbReference>
<dbReference type="Proteomes" id="UP000294933">
    <property type="component" value="Unassembled WGS sequence"/>
</dbReference>
<dbReference type="PANTHER" id="PTHR40465:SF1">
    <property type="entry name" value="DUF6534 DOMAIN-CONTAINING PROTEIN"/>
    <property type="match status" value="1"/>
</dbReference>
<protein>
    <recommendedName>
        <fullName evidence="2">DUF6534 domain-containing protein</fullName>
    </recommendedName>
</protein>
<feature type="transmembrane region" description="Helical" evidence="1">
    <location>
        <begin position="115"/>
        <end position="134"/>
    </location>
</feature>
<evidence type="ECO:0000313" key="3">
    <source>
        <dbReference type="EMBL" id="TDL16192.1"/>
    </source>
</evidence>
<organism evidence="3 4">
    <name type="scientific">Rickenella mellea</name>
    <dbReference type="NCBI Taxonomy" id="50990"/>
    <lineage>
        <taxon>Eukaryota</taxon>
        <taxon>Fungi</taxon>
        <taxon>Dikarya</taxon>
        <taxon>Basidiomycota</taxon>
        <taxon>Agaricomycotina</taxon>
        <taxon>Agaricomycetes</taxon>
        <taxon>Hymenochaetales</taxon>
        <taxon>Rickenellaceae</taxon>
        <taxon>Rickenella</taxon>
    </lineage>
</organism>
<accession>A0A4Y7PMW6</accession>